<organism evidence="1 2">
    <name type="scientific">Avena sativa</name>
    <name type="common">Oat</name>
    <dbReference type="NCBI Taxonomy" id="4498"/>
    <lineage>
        <taxon>Eukaryota</taxon>
        <taxon>Viridiplantae</taxon>
        <taxon>Streptophyta</taxon>
        <taxon>Embryophyta</taxon>
        <taxon>Tracheophyta</taxon>
        <taxon>Spermatophyta</taxon>
        <taxon>Magnoliopsida</taxon>
        <taxon>Liliopsida</taxon>
        <taxon>Poales</taxon>
        <taxon>Poaceae</taxon>
        <taxon>BOP clade</taxon>
        <taxon>Pooideae</taxon>
        <taxon>Poodae</taxon>
        <taxon>Poeae</taxon>
        <taxon>Poeae Chloroplast Group 1 (Aveneae type)</taxon>
        <taxon>Aveninae</taxon>
        <taxon>Avena</taxon>
    </lineage>
</organism>
<keyword evidence="2" id="KW-1185">Reference proteome</keyword>
<evidence type="ECO:0000313" key="2">
    <source>
        <dbReference type="Proteomes" id="UP001732700"/>
    </source>
</evidence>
<dbReference type="Proteomes" id="UP001732700">
    <property type="component" value="Chromosome 6A"/>
</dbReference>
<dbReference type="EnsemblPlants" id="AVESA.00010b.r2.6AG1009610.1">
    <property type="protein sequence ID" value="AVESA.00010b.r2.6AG1009610.1.CDS.1"/>
    <property type="gene ID" value="AVESA.00010b.r2.6AG1009610"/>
</dbReference>
<name>A0ACD5YR84_AVESA</name>
<reference evidence="1" key="2">
    <citation type="submission" date="2025-09" db="UniProtKB">
        <authorList>
            <consortium name="EnsemblPlants"/>
        </authorList>
    </citation>
    <scope>IDENTIFICATION</scope>
</reference>
<reference evidence="1" key="1">
    <citation type="submission" date="2021-05" db="EMBL/GenBank/DDBJ databases">
        <authorList>
            <person name="Scholz U."/>
            <person name="Mascher M."/>
            <person name="Fiebig A."/>
        </authorList>
    </citation>
    <scope>NUCLEOTIDE SEQUENCE [LARGE SCALE GENOMIC DNA]</scope>
</reference>
<proteinExistence type="predicted"/>
<sequence length="611" mass="66491">MRLMNDYARRGPSSSEMHHGAHCCCSSYYVVTVAARAVVVTLTVLLLLLLVAVVPGHAVFDDADEVMVDVALLEDGSSCHFRMTPPVVPNSPEERREHYRVMEAKDLGRHRQMAEAEGTSSRTKRRQLLASSSTPSAEEELNLMPVPKLMSTSATDMTELMSSTSTFELPMRSALTVVDVGMYLVTVLLGTPALPYSMALDTANDLTWVNCRLRGHRRHRDRGRRPPAPKTTIHPKPAKTVTTMSMDDASDPVNTAAAAPAPDKSGKYVKSWYRPAQSRSWRRYRCSQADSCGLFPHNACRSNNHNESCTYESSTQDGTFTRGIYGSETATVAVSGGRMARLPGLVLGCSTYEAGGAVAMHDGILTLGNQDVSFGTVAARHFKGRFSFCLLPTRSSGNASSYLTFGPNPAMDAGPGEGPRETTIVYNPLVPAFGVQVTGLFINGNRLDIPPEVWQDDNNGGGLHIDTGTSLTGLVEPAYGEVTRAITRHLDHLKKEDIQGFDHCYWWTFTGDGVDPAHNVTIPKLEIEFEGGGRLDPGAKGVVVPEAAPGVVCVAFRRRELGPSVLGNVQMQDHIWEVDHYKGVLRFKKDNCLNHNLPPPPPSSPPAPPKN</sequence>
<protein>
    <submittedName>
        <fullName evidence="1">Uncharacterized protein</fullName>
    </submittedName>
</protein>
<evidence type="ECO:0000313" key="1">
    <source>
        <dbReference type="EnsemblPlants" id="AVESA.00010b.r2.6AG1009610.1.CDS.1"/>
    </source>
</evidence>
<accession>A0ACD5YR84</accession>